<dbReference type="GO" id="GO:0004114">
    <property type="term" value="F:3',5'-cyclic-nucleotide phosphodiesterase activity"/>
    <property type="evidence" value="ECO:0007669"/>
    <property type="project" value="InterPro"/>
</dbReference>
<dbReference type="SMART" id="SM00471">
    <property type="entry name" value="HDc"/>
    <property type="match status" value="1"/>
</dbReference>
<feature type="domain" description="PDEase" evidence="10">
    <location>
        <begin position="563"/>
        <end position="909"/>
    </location>
</feature>
<dbReference type="Gene3D" id="1.10.1300.10">
    <property type="entry name" value="3'5'-cyclic nucleotide phosphodiesterase, catalytic domain"/>
    <property type="match status" value="1"/>
</dbReference>
<reference evidence="12" key="2">
    <citation type="submission" date="2018-12" db="UniProtKB">
        <authorList>
            <consortium name="WormBaseParasite"/>
        </authorList>
    </citation>
    <scope>IDENTIFICATION</scope>
    <source>
        <strain evidence="12">Puerto Rican</strain>
    </source>
</reference>
<feature type="binding site" evidence="6">
    <location>
        <position position="704"/>
    </location>
    <ligand>
        <name>AMP</name>
        <dbReference type="ChEBI" id="CHEBI:456215"/>
    </ligand>
</feature>
<dbReference type="InParanoid" id="A0A3Q0KMK5"/>
<evidence type="ECO:0000256" key="7">
    <source>
        <dbReference type="PIRSR" id="PIRSR623088-3"/>
    </source>
</evidence>
<feature type="binding site" evidence="6">
    <location>
        <position position="815"/>
    </location>
    <ligand>
        <name>AMP</name>
        <dbReference type="ChEBI" id="CHEBI:456215"/>
    </ligand>
</feature>
<feature type="binding site" evidence="7">
    <location>
        <position position="815"/>
    </location>
    <ligand>
        <name>Zn(2+)</name>
        <dbReference type="ChEBI" id="CHEBI:29105"/>
        <label>1</label>
    </ligand>
</feature>
<dbReference type="ExpressionAtlas" id="A0A3Q0KMK5">
    <property type="expression patterns" value="baseline"/>
</dbReference>
<evidence type="ECO:0000313" key="12">
    <source>
        <dbReference type="WBParaSite" id="Smp_135500.1"/>
    </source>
</evidence>
<keyword evidence="4 8" id="KW-0378">Hydrolase</keyword>
<keyword evidence="3 7" id="KW-0479">Metal-binding</keyword>
<evidence type="ECO:0000256" key="4">
    <source>
        <dbReference type="ARBA" id="ARBA00022801"/>
    </source>
</evidence>
<evidence type="ECO:0000256" key="5">
    <source>
        <dbReference type="PIRSR" id="PIRSR623088-1"/>
    </source>
</evidence>
<dbReference type="InterPro" id="IPR029016">
    <property type="entry name" value="GAF-like_dom_sf"/>
</dbReference>
<sequence length="965" mass="110580">MNKNYSRISWENEVNDVSVLLGSIISRREMLEQSQNAAKILFPTCWLAELVISNRHQPSVNCPLEVLIREIRNSTDQEINVKEVTTNFITQLTSVSKSQNQPNFDLTNNNQHMISFELNKDNEYGEYVAHFVMILESLPKAHLHKAQLLKNQLSSTLNRIIRLEQFNEFSSTSTLLKQRYPCCSQGTEASTWISREDNMLILKLCESLWDTEANRLQHKVLRYVMERTNSENGFIVMRNIDTSELVCHCTGNEIFEESTYIENDSFFNEIMQSGKTFKATHLNSEQEHTLLSILSVHNAYMNNENYVTNQNADIQIHSVLCSPVFTRSCDSPIAVVCLINKRDSQFTQSDERIIEECFRFVAPILLSSLAYQNERYIRGRTEDMLKVARNIFTHMMDLTNLLLKIMQEAQNLTKAERCSVFLLDSETNVLVAKVLDGLPTAPNKNTRFTTADGKIVTLPEEIRLSLNQGIAGYVATTGELLNIKDAYAHPLFYRGVDKETGFRTRNILCFPIKNEKDGIVGVAQLCNKINHPFFTRADEDVAKTFSIYCCISIVHSLMYKNVQDAQHRTKLANELMMYHMKVDEDKKNWLTTCEIKDINTFLPNASSFESLPRNIQPENETYLCTLSMFHSLNLINRWRISRRTLAQFILMVRRGYRNPAYHNWMHAFSVAHFVYVCIKNLPLANNQLDDIEILALFVASLCHDIDHRGTNNSFQVQSKSVLAALYSSEGSVLERHHFSQTICVLNTEGCNIFENVSKEDYGQLLDHIRDIIVATDLSHHLRIMPKLEELSHRGYDGTKSEDHYLLLCLLMTSADLSDQTKSWNNTVYVAKLIYEEFFQQGDMEKSLGHNPIDSMDRERACVPNLQISFLDYIITPLYKVLNNLYPQCSSILDTIEKNRDNWKIILELVEKGYIKGNGSEIFNHNLVEILAKLQLKSTTGPISVSSTPSVVQPLSSSSSSLKPDI</sequence>
<dbReference type="SUPFAM" id="SSF109604">
    <property type="entry name" value="HD-domain/PDEase-like"/>
    <property type="match status" value="1"/>
</dbReference>
<accession>A0A3Q0KMK5</accession>
<dbReference type="InterPro" id="IPR023174">
    <property type="entry name" value="PDEase_CS"/>
</dbReference>
<feature type="binding site" evidence="6">
    <location>
        <position position="866"/>
    </location>
    <ligand>
        <name>AMP</name>
        <dbReference type="ChEBI" id="CHEBI:456215"/>
    </ligand>
</feature>
<feature type="binding site" evidence="7">
    <location>
        <position position="666"/>
    </location>
    <ligand>
        <name>Zn(2+)</name>
        <dbReference type="ChEBI" id="CHEBI:29105"/>
        <label>1</label>
    </ligand>
</feature>
<evidence type="ECO:0000259" key="10">
    <source>
        <dbReference type="PROSITE" id="PS51845"/>
    </source>
</evidence>
<proteinExistence type="inferred from homology"/>
<evidence type="ECO:0000256" key="9">
    <source>
        <dbReference type="SAM" id="MobiDB-lite"/>
    </source>
</evidence>
<keyword evidence="11" id="KW-1185">Reference proteome</keyword>
<dbReference type="EC" id="3.1.4.-" evidence="8"/>
<dbReference type="FunFam" id="3.30.450.40:FF:000007">
    <property type="entry name" value="Phosphodiesterase"/>
    <property type="match status" value="1"/>
</dbReference>
<feature type="binding site" evidence="7">
    <location>
        <position position="704"/>
    </location>
    <ligand>
        <name>Zn(2+)</name>
        <dbReference type="ChEBI" id="CHEBI:29105"/>
        <label>1</label>
    </ligand>
</feature>
<feature type="binding site" evidence="6">
    <location>
        <begin position="662"/>
        <end position="666"/>
    </location>
    <ligand>
        <name>AMP</name>
        <dbReference type="ChEBI" id="CHEBI:456215"/>
    </ligand>
</feature>
<dbReference type="PRINTS" id="PR00387">
    <property type="entry name" value="PDIESTERASE1"/>
</dbReference>
<dbReference type="PROSITE" id="PS00126">
    <property type="entry name" value="PDEASE_I_1"/>
    <property type="match status" value="1"/>
</dbReference>
<evidence type="ECO:0000313" key="11">
    <source>
        <dbReference type="Proteomes" id="UP000008854"/>
    </source>
</evidence>
<dbReference type="InterPro" id="IPR036971">
    <property type="entry name" value="PDEase_catalytic_dom_sf"/>
</dbReference>
<dbReference type="GO" id="GO:0046872">
    <property type="term" value="F:metal ion binding"/>
    <property type="evidence" value="ECO:0007669"/>
    <property type="project" value="UniProtKB-KW"/>
</dbReference>
<keyword evidence="2" id="KW-0140">cGMP</keyword>
<dbReference type="Pfam" id="PF01590">
    <property type="entry name" value="GAF"/>
    <property type="match status" value="2"/>
</dbReference>
<evidence type="ECO:0000256" key="6">
    <source>
        <dbReference type="PIRSR" id="PIRSR623088-2"/>
    </source>
</evidence>
<dbReference type="Gene3D" id="3.30.450.40">
    <property type="match status" value="2"/>
</dbReference>
<feature type="active site" description="Proton donor" evidence="5">
    <location>
        <position position="662"/>
    </location>
</feature>
<feature type="region of interest" description="Disordered" evidence="9">
    <location>
        <begin position="940"/>
        <end position="965"/>
    </location>
</feature>
<evidence type="ECO:0000256" key="2">
    <source>
        <dbReference type="ARBA" id="ARBA00022535"/>
    </source>
</evidence>
<comment type="cofactor">
    <cofactor evidence="8">
        <name>a divalent metal cation</name>
        <dbReference type="ChEBI" id="CHEBI:60240"/>
    </cofactor>
    <text evidence="8">Binds 2 divalent metal cations per subunit. Site 1 may preferentially bind zinc ions, while site 2 has a preference for magnesium and/or manganese ions.</text>
</comment>
<organism evidence="11 12">
    <name type="scientific">Schistosoma mansoni</name>
    <name type="common">Blood fluke</name>
    <dbReference type="NCBI Taxonomy" id="6183"/>
    <lineage>
        <taxon>Eukaryota</taxon>
        <taxon>Metazoa</taxon>
        <taxon>Spiralia</taxon>
        <taxon>Lophotrochozoa</taxon>
        <taxon>Platyhelminthes</taxon>
        <taxon>Trematoda</taxon>
        <taxon>Digenea</taxon>
        <taxon>Strigeidida</taxon>
        <taxon>Schistosomatoidea</taxon>
        <taxon>Schistosomatidae</taxon>
        <taxon>Schistosoma</taxon>
    </lineage>
</organism>
<dbReference type="WBParaSite" id="Smp_135500.1">
    <property type="protein sequence ID" value="Smp_135500.1"/>
    <property type="gene ID" value="Smp_135500"/>
</dbReference>
<dbReference type="InterPro" id="IPR023088">
    <property type="entry name" value="PDEase"/>
</dbReference>
<dbReference type="FunFam" id="1.10.1300.10:FF:000003">
    <property type="entry name" value="Phosphodiesterase"/>
    <property type="match status" value="1"/>
</dbReference>
<protein>
    <recommendedName>
        <fullName evidence="8">Phosphodiesterase</fullName>
        <ecNumber evidence="8">3.1.4.-</ecNumber>
    </recommendedName>
</protein>
<dbReference type="InterPro" id="IPR002073">
    <property type="entry name" value="PDEase_catalytic_dom"/>
</dbReference>
<dbReference type="PROSITE" id="PS51845">
    <property type="entry name" value="PDEASE_I_2"/>
    <property type="match status" value="1"/>
</dbReference>
<dbReference type="GO" id="GO:0007165">
    <property type="term" value="P:signal transduction"/>
    <property type="evidence" value="ECO:0007669"/>
    <property type="project" value="InterPro"/>
</dbReference>
<reference evidence="11" key="1">
    <citation type="journal article" date="2012" name="PLoS Negl. Trop. Dis.">
        <title>A systematically improved high quality genome and transcriptome of the human blood fluke Schistosoma mansoni.</title>
        <authorList>
            <person name="Protasio A.V."/>
            <person name="Tsai I.J."/>
            <person name="Babbage A."/>
            <person name="Nichol S."/>
            <person name="Hunt M."/>
            <person name="Aslett M.A."/>
            <person name="De Silva N."/>
            <person name="Velarde G.S."/>
            <person name="Anderson T.J."/>
            <person name="Clark R.C."/>
            <person name="Davidson C."/>
            <person name="Dillon G.P."/>
            <person name="Holroyd N.E."/>
            <person name="LoVerde P.T."/>
            <person name="Lloyd C."/>
            <person name="McQuillan J."/>
            <person name="Oliveira G."/>
            <person name="Otto T.D."/>
            <person name="Parker-Manuel S.J."/>
            <person name="Quail M.A."/>
            <person name="Wilson R.A."/>
            <person name="Zerlotini A."/>
            <person name="Dunne D.W."/>
            <person name="Berriman M."/>
        </authorList>
    </citation>
    <scope>NUCLEOTIDE SEQUENCE [LARGE SCALE GENOMIC DNA]</scope>
    <source>
        <strain evidence="11">Puerto Rican</strain>
    </source>
</reference>
<dbReference type="SUPFAM" id="SSF55781">
    <property type="entry name" value="GAF domain-like"/>
    <property type="match status" value="2"/>
</dbReference>
<evidence type="ECO:0000256" key="8">
    <source>
        <dbReference type="RuleBase" id="RU363067"/>
    </source>
</evidence>
<dbReference type="STRING" id="6183.A0A3Q0KMK5"/>
<comment type="similarity">
    <text evidence="1 8">Belongs to the cyclic nucleotide phosphodiesterase family.</text>
</comment>
<feature type="binding site" evidence="7">
    <location>
        <position position="703"/>
    </location>
    <ligand>
        <name>Zn(2+)</name>
        <dbReference type="ChEBI" id="CHEBI:29105"/>
        <label>1</label>
    </ligand>
</feature>
<dbReference type="Pfam" id="PF00233">
    <property type="entry name" value="PDEase_I"/>
    <property type="match status" value="1"/>
</dbReference>
<dbReference type="PANTHER" id="PTHR11347">
    <property type="entry name" value="CYCLIC NUCLEOTIDE PHOSPHODIESTERASE"/>
    <property type="match status" value="1"/>
</dbReference>
<dbReference type="AlphaFoldDB" id="A0A3Q0KMK5"/>
<dbReference type="Proteomes" id="UP000008854">
    <property type="component" value="Unassembled WGS sequence"/>
</dbReference>
<dbReference type="InterPro" id="IPR003607">
    <property type="entry name" value="HD/PDEase_dom"/>
</dbReference>
<dbReference type="SMART" id="SM00065">
    <property type="entry name" value="GAF"/>
    <property type="match status" value="2"/>
</dbReference>
<feature type="binding site" evidence="7">
    <location>
        <position position="704"/>
    </location>
    <ligand>
        <name>Zn(2+)</name>
        <dbReference type="ChEBI" id="CHEBI:29105"/>
        <label>2</label>
    </ligand>
</feature>
<evidence type="ECO:0000256" key="1">
    <source>
        <dbReference type="ARBA" id="ARBA00007648"/>
    </source>
</evidence>
<dbReference type="CDD" id="cd00077">
    <property type="entry name" value="HDc"/>
    <property type="match status" value="1"/>
</dbReference>
<dbReference type="InterPro" id="IPR003018">
    <property type="entry name" value="GAF"/>
</dbReference>
<evidence type="ECO:0000256" key="3">
    <source>
        <dbReference type="ARBA" id="ARBA00022723"/>
    </source>
</evidence>
<name>A0A3Q0KMK5_SCHMA</name>